<proteinExistence type="predicted"/>
<dbReference type="KEGG" id="pfy:PFICI_07374"/>
<gene>
    <name evidence="1" type="ORF">PFICI_07374</name>
</gene>
<evidence type="ECO:0000313" key="1">
    <source>
        <dbReference type="EMBL" id="ETS79845.1"/>
    </source>
</evidence>
<reference evidence="2" key="1">
    <citation type="journal article" date="2015" name="BMC Genomics">
        <title>Genomic and transcriptomic analysis of the endophytic fungus Pestalotiopsis fici reveals its lifestyle and high potential for synthesis of natural products.</title>
        <authorList>
            <person name="Wang X."/>
            <person name="Zhang X."/>
            <person name="Liu L."/>
            <person name="Xiang M."/>
            <person name="Wang W."/>
            <person name="Sun X."/>
            <person name="Che Y."/>
            <person name="Guo L."/>
            <person name="Liu G."/>
            <person name="Guo L."/>
            <person name="Wang C."/>
            <person name="Yin W.B."/>
            <person name="Stadler M."/>
            <person name="Zhang X."/>
            <person name="Liu X."/>
        </authorList>
    </citation>
    <scope>NUCLEOTIDE SEQUENCE [LARGE SCALE GENOMIC DNA]</scope>
    <source>
        <strain evidence="2">W106-1 / CGMCC3.15140</strain>
    </source>
</reference>
<dbReference type="GeneID" id="19272387"/>
<protein>
    <submittedName>
        <fullName evidence="1">Uncharacterized protein</fullName>
    </submittedName>
</protein>
<organism evidence="1 2">
    <name type="scientific">Pestalotiopsis fici (strain W106-1 / CGMCC3.15140)</name>
    <dbReference type="NCBI Taxonomy" id="1229662"/>
    <lineage>
        <taxon>Eukaryota</taxon>
        <taxon>Fungi</taxon>
        <taxon>Dikarya</taxon>
        <taxon>Ascomycota</taxon>
        <taxon>Pezizomycotina</taxon>
        <taxon>Sordariomycetes</taxon>
        <taxon>Xylariomycetidae</taxon>
        <taxon>Amphisphaeriales</taxon>
        <taxon>Sporocadaceae</taxon>
        <taxon>Pestalotiopsis</taxon>
    </lineage>
</organism>
<accession>W3X194</accession>
<dbReference type="OMA" id="KSCTHEH"/>
<sequence length="262" mass="26840">MQVSRNTTDLGGYSDKSCTHEHVDFTSKETATITSDKTATTTIATVTTTSTAVLSTTTTTTISSTSTSTISVTVTVTVTMTQSTTAIATETTTAPTTTTLTSTETDITVLTTTETDTDTETSMTITTISETDTDSTTATTTATVTSVASILQINGPSCNAPDSSLNPGVGGCSNNCYCDRRPYGPPGICDTFNPDLGSTCGPPCAMDIDCPDGYGCSNGAYVVGVCGGVVCVPFTGCSSSFVPAKKRGLLSEVISDISPRDD</sequence>
<dbReference type="Proteomes" id="UP000030651">
    <property type="component" value="Unassembled WGS sequence"/>
</dbReference>
<dbReference type="HOGENOM" id="CLU_1062106_0_0_1"/>
<evidence type="ECO:0000313" key="2">
    <source>
        <dbReference type="Proteomes" id="UP000030651"/>
    </source>
</evidence>
<keyword evidence="2" id="KW-1185">Reference proteome</keyword>
<dbReference type="InParanoid" id="W3X194"/>
<dbReference type="RefSeq" id="XP_007834146.1">
    <property type="nucleotide sequence ID" value="XM_007835955.1"/>
</dbReference>
<dbReference type="EMBL" id="KI912113">
    <property type="protein sequence ID" value="ETS79845.1"/>
    <property type="molecule type" value="Genomic_DNA"/>
</dbReference>
<dbReference type="AlphaFoldDB" id="W3X194"/>
<name>W3X194_PESFW</name>